<keyword evidence="4" id="KW-0274">FAD</keyword>
<dbReference type="NCBIfam" id="TIGR00031">
    <property type="entry name" value="UDP-GALP_mutase"/>
    <property type="match status" value="1"/>
</dbReference>
<dbReference type="Proteomes" id="UP000327108">
    <property type="component" value="Unassembled WGS sequence"/>
</dbReference>
<protein>
    <submittedName>
        <fullName evidence="7">UDP-galactopyranose mutase</fullName>
        <ecNumber evidence="7">5.4.99.9</ecNumber>
    </submittedName>
</protein>
<dbReference type="Pfam" id="PF03275">
    <property type="entry name" value="GLF"/>
    <property type="match status" value="1"/>
</dbReference>
<proteinExistence type="inferred from homology"/>
<dbReference type="SUPFAM" id="SSF54373">
    <property type="entry name" value="FAD-linked reductases, C-terminal domain"/>
    <property type="match status" value="1"/>
</dbReference>
<dbReference type="SUPFAM" id="SSF51971">
    <property type="entry name" value="Nucleotide-binding domain"/>
    <property type="match status" value="1"/>
</dbReference>
<keyword evidence="3" id="KW-0285">Flavoprotein</keyword>
<dbReference type="InterPro" id="IPR015899">
    <property type="entry name" value="UDP-GalPyranose_mutase_C"/>
</dbReference>
<reference evidence="7 8" key="1">
    <citation type="submission" date="2019-09" db="EMBL/GenBank/DDBJ databases">
        <title>Biological control of the noxious weed angled onion (Allium triquetrum) thwarted by endophytic bacteria in Victoria, Australia.</title>
        <authorList>
            <person name="Tehranchian P."/>
            <person name="Adair R.J."/>
            <person name="Van T.H."/>
            <person name="Morrison P.D."/>
            <person name="Williams H."/>
            <person name="Lawrie A.C."/>
        </authorList>
    </citation>
    <scope>NUCLEOTIDE SEQUENCE [LARGE SCALE GENOMIC DNA]</scope>
    <source>
        <strain evidence="7 8">RPTAtOch1</strain>
    </source>
</reference>
<dbReference type="EC" id="5.4.99.9" evidence="7"/>
<dbReference type="PANTHER" id="PTHR21197:SF0">
    <property type="entry name" value="UDP-GALACTOPYRANOSE MUTASE"/>
    <property type="match status" value="1"/>
</dbReference>
<organism evidence="7 8">
    <name type="scientific">Ochrobactrum quorumnocens</name>
    <dbReference type="NCBI Taxonomy" id="271865"/>
    <lineage>
        <taxon>Bacteria</taxon>
        <taxon>Pseudomonadati</taxon>
        <taxon>Pseudomonadota</taxon>
        <taxon>Alphaproteobacteria</taxon>
        <taxon>Hyphomicrobiales</taxon>
        <taxon>Brucellaceae</taxon>
        <taxon>Brucella/Ochrobactrum group</taxon>
        <taxon>Ochrobactrum</taxon>
    </lineage>
</organism>
<evidence type="ECO:0000256" key="2">
    <source>
        <dbReference type="ARBA" id="ARBA00009321"/>
    </source>
</evidence>
<evidence type="ECO:0000313" key="8">
    <source>
        <dbReference type="Proteomes" id="UP000327108"/>
    </source>
</evidence>
<evidence type="ECO:0000313" key="7">
    <source>
        <dbReference type="EMBL" id="KAA9371156.1"/>
    </source>
</evidence>
<dbReference type="AlphaFoldDB" id="A0A5N1K495"/>
<dbReference type="GO" id="GO:0008767">
    <property type="term" value="F:UDP-galactopyranose mutase activity"/>
    <property type="evidence" value="ECO:0007669"/>
    <property type="project" value="UniProtKB-EC"/>
</dbReference>
<evidence type="ECO:0000256" key="3">
    <source>
        <dbReference type="ARBA" id="ARBA00022630"/>
    </source>
</evidence>
<dbReference type="Pfam" id="PF13450">
    <property type="entry name" value="NAD_binding_8"/>
    <property type="match status" value="1"/>
</dbReference>
<dbReference type="PANTHER" id="PTHR21197">
    <property type="entry name" value="UDP-GALACTOPYRANOSE MUTASE"/>
    <property type="match status" value="1"/>
</dbReference>
<accession>A0A5N1K495</accession>
<keyword evidence="5 7" id="KW-0413">Isomerase</keyword>
<evidence type="ECO:0000256" key="1">
    <source>
        <dbReference type="ARBA" id="ARBA00001974"/>
    </source>
</evidence>
<feature type="domain" description="UDP-galactopyranose mutase C-terminal" evidence="6">
    <location>
        <begin position="148"/>
        <end position="347"/>
    </location>
</feature>
<dbReference type="RefSeq" id="WP_151091258.1">
    <property type="nucleotide sequence ID" value="NZ_VYXQ01000001.1"/>
</dbReference>
<evidence type="ECO:0000256" key="4">
    <source>
        <dbReference type="ARBA" id="ARBA00022827"/>
    </source>
</evidence>
<sequence length="382" mass="44215">MKKNVLIVGAGFSGAVIARELAEAGYKITVFEKRHHVAGNCHTEIDPETGVMVHVHGPHIFHTDDNEVWNYVNNYAEFMPYICQVKATTKGNVYSLPINLLTINQFFNKTFSPKEAEEFIKTLSEPVAEIKSFEDQALHFLGRDLYEAFFQGYPLKQWGLHPSVLPASILKRLPVRFSYNDNYFNHRHQGIPRTGYTTLIEKIFKHDNISVNLGRNLEAGDADLYDHVFYSGPLDEWFGHRAGRLGYRTLRFEASRHSGDYQGCAVMSYPDEDVPYTRVTEHKHFTPWENHEKTIVFHEYSSYCRPGDTPYYPIRLVDEKAMLSDYIELARQEKNVSFVGRLATYRYLDMDVTVGEALRAAREFLNLDRHDRDIPVFFNEPI</sequence>
<comment type="cofactor">
    <cofactor evidence="1">
        <name>FAD</name>
        <dbReference type="ChEBI" id="CHEBI:57692"/>
    </cofactor>
</comment>
<dbReference type="Gene3D" id="3.40.50.720">
    <property type="entry name" value="NAD(P)-binding Rossmann-like Domain"/>
    <property type="match status" value="3"/>
</dbReference>
<gene>
    <name evidence="7" type="primary">glf</name>
    <name evidence="7" type="ORF">F3W84_01775</name>
</gene>
<dbReference type="GO" id="GO:0050660">
    <property type="term" value="F:flavin adenine dinucleotide binding"/>
    <property type="evidence" value="ECO:0007669"/>
    <property type="project" value="TreeGrafter"/>
</dbReference>
<dbReference type="GO" id="GO:0005829">
    <property type="term" value="C:cytosol"/>
    <property type="evidence" value="ECO:0007669"/>
    <property type="project" value="TreeGrafter"/>
</dbReference>
<keyword evidence="8" id="KW-1185">Reference proteome</keyword>
<evidence type="ECO:0000259" key="6">
    <source>
        <dbReference type="Pfam" id="PF03275"/>
    </source>
</evidence>
<comment type="similarity">
    <text evidence="2">Belongs to the UDP-galactopyranose/dTDP-fucopyranose mutase family.</text>
</comment>
<comment type="caution">
    <text evidence="7">The sequence shown here is derived from an EMBL/GenBank/DDBJ whole genome shotgun (WGS) entry which is preliminary data.</text>
</comment>
<dbReference type="EMBL" id="VYXQ01000001">
    <property type="protein sequence ID" value="KAA9371156.1"/>
    <property type="molecule type" value="Genomic_DNA"/>
</dbReference>
<name>A0A5N1K495_9HYPH</name>
<dbReference type="InterPro" id="IPR004379">
    <property type="entry name" value="UDP-GALP_mutase"/>
</dbReference>
<evidence type="ECO:0000256" key="5">
    <source>
        <dbReference type="ARBA" id="ARBA00023235"/>
    </source>
</evidence>